<organism evidence="1 2">
    <name type="scientific">Planomicrobium soli</name>
    <dbReference type="NCBI Taxonomy" id="1176648"/>
    <lineage>
        <taxon>Bacteria</taxon>
        <taxon>Bacillati</taxon>
        <taxon>Bacillota</taxon>
        <taxon>Bacilli</taxon>
        <taxon>Bacillales</taxon>
        <taxon>Caryophanaceae</taxon>
        <taxon>Planomicrobium</taxon>
    </lineage>
</organism>
<sequence>MTEEQLLDVKDDRTYFVYLTNRQNPFSMFERNIADILERMHDEIETGSTNLWVMKRIGIVHCPETLSYFPDNELIVEGKTIYDKPQEQPYLTFLFSKNVPASPSLLSSHEAIAHHASFENAAEFSAEKIQSMKLRHPELEFSILCAKLLYDIDWHQ</sequence>
<accession>A0A2P8H5Y6</accession>
<reference evidence="1 2" key="1">
    <citation type="submission" date="2018-03" db="EMBL/GenBank/DDBJ databases">
        <title>Genomic Encyclopedia of Type Strains, Phase III (KMG-III): the genomes of soil and plant-associated and newly described type strains.</title>
        <authorList>
            <person name="Whitman W."/>
        </authorList>
    </citation>
    <scope>NUCLEOTIDE SEQUENCE [LARGE SCALE GENOMIC DNA]</scope>
    <source>
        <strain evidence="1 2">CGMCC 1.12259</strain>
    </source>
</reference>
<dbReference type="Proteomes" id="UP000242682">
    <property type="component" value="Unassembled WGS sequence"/>
</dbReference>
<comment type="caution">
    <text evidence="1">The sequence shown here is derived from an EMBL/GenBank/DDBJ whole genome shotgun (WGS) entry which is preliminary data.</text>
</comment>
<dbReference type="RefSeq" id="WP_106532318.1">
    <property type="nucleotide sequence ID" value="NZ_PYAT01000002.1"/>
</dbReference>
<protein>
    <submittedName>
        <fullName evidence="1">Uncharacterized protein</fullName>
    </submittedName>
</protein>
<keyword evidence="2" id="KW-1185">Reference proteome</keyword>
<dbReference type="OrthoDB" id="2451044at2"/>
<dbReference type="AlphaFoldDB" id="A0A2P8H5Y6"/>
<evidence type="ECO:0000313" key="1">
    <source>
        <dbReference type="EMBL" id="PSL41642.1"/>
    </source>
</evidence>
<name>A0A2P8H5Y6_9BACL</name>
<dbReference type="EMBL" id="PYAT01000002">
    <property type="protein sequence ID" value="PSL41642.1"/>
    <property type="molecule type" value="Genomic_DNA"/>
</dbReference>
<proteinExistence type="predicted"/>
<gene>
    <name evidence="1" type="ORF">B0H99_102326</name>
</gene>
<evidence type="ECO:0000313" key="2">
    <source>
        <dbReference type="Proteomes" id="UP000242682"/>
    </source>
</evidence>